<dbReference type="PANTHER" id="PTHR33841:SF1">
    <property type="entry name" value="DNA METHYLTRANSFERASE A"/>
    <property type="match status" value="1"/>
</dbReference>
<dbReference type="Proteomes" id="UP000267804">
    <property type="component" value="Chromosome"/>
</dbReference>
<feature type="region of interest" description="Disordered" evidence="5">
    <location>
        <begin position="402"/>
        <end position="428"/>
    </location>
</feature>
<feature type="region of interest" description="Disordered" evidence="5">
    <location>
        <begin position="1028"/>
        <end position="1049"/>
    </location>
</feature>
<evidence type="ECO:0000256" key="5">
    <source>
        <dbReference type="SAM" id="MobiDB-lite"/>
    </source>
</evidence>
<dbReference type="PANTHER" id="PTHR33841">
    <property type="entry name" value="DNA METHYLTRANSFERASE YEEA-RELATED"/>
    <property type="match status" value="1"/>
</dbReference>
<organism evidence="6 7">
    <name type="scientific">Micromonospora tulbaghiae</name>
    <dbReference type="NCBI Taxonomy" id="479978"/>
    <lineage>
        <taxon>Bacteria</taxon>
        <taxon>Bacillati</taxon>
        <taxon>Actinomycetota</taxon>
        <taxon>Actinomycetes</taxon>
        <taxon>Micromonosporales</taxon>
        <taxon>Micromonosporaceae</taxon>
        <taxon>Micromonospora</taxon>
    </lineage>
</organism>
<dbReference type="SUPFAM" id="SSF53335">
    <property type="entry name" value="S-adenosyl-L-methionine-dependent methyltransferases"/>
    <property type="match status" value="1"/>
</dbReference>
<feature type="compositionally biased region" description="Acidic residues" evidence="5">
    <location>
        <begin position="405"/>
        <end position="414"/>
    </location>
</feature>
<accession>A0A386WQ04</accession>
<feature type="compositionally biased region" description="Basic and acidic residues" evidence="5">
    <location>
        <begin position="415"/>
        <end position="428"/>
    </location>
</feature>
<dbReference type="EMBL" id="CP024087">
    <property type="protein sequence ID" value="AYF30485.1"/>
    <property type="molecule type" value="Genomic_DNA"/>
</dbReference>
<evidence type="ECO:0000256" key="4">
    <source>
        <dbReference type="ARBA" id="ARBA00047942"/>
    </source>
</evidence>
<evidence type="ECO:0000256" key="2">
    <source>
        <dbReference type="ARBA" id="ARBA00022603"/>
    </source>
</evidence>
<keyword evidence="3" id="KW-0808">Transferase</keyword>
<dbReference type="EC" id="2.1.1.72" evidence="1"/>
<protein>
    <recommendedName>
        <fullName evidence="1">site-specific DNA-methyltransferase (adenine-specific)</fullName>
        <ecNumber evidence="1">2.1.1.72</ecNumber>
    </recommendedName>
</protein>
<comment type="catalytic activity">
    <reaction evidence="4">
        <text>a 2'-deoxyadenosine in DNA + S-adenosyl-L-methionine = an N(6)-methyl-2'-deoxyadenosine in DNA + S-adenosyl-L-homocysteine + H(+)</text>
        <dbReference type="Rhea" id="RHEA:15197"/>
        <dbReference type="Rhea" id="RHEA-COMP:12418"/>
        <dbReference type="Rhea" id="RHEA-COMP:12419"/>
        <dbReference type="ChEBI" id="CHEBI:15378"/>
        <dbReference type="ChEBI" id="CHEBI:57856"/>
        <dbReference type="ChEBI" id="CHEBI:59789"/>
        <dbReference type="ChEBI" id="CHEBI:90615"/>
        <dbReference type="ChEBI" id="CHEBI:90616"/>
        <dbReference type="EC" id="2.1.1.72"/>
    </reaction>
</comment>
<feature type="compositionally biased region" description="Low complexity" evidence="5">
    <location>
        <begin position="1032"/>
        <end position="1049"/>
    </location>
</feature>
<dbReference type="RefSeq" id="WP_120572212.1">
    <property type="nucleotide sequence ID" value="NZ_CP024087.1"/>
</dbReference>
<name>A0A386WQ04_9ACTN</name>
<evidence type="ECO:0000256" key="1">
    <source>
        <dbReference type="ARBA" id="ARBA00011900"/>
    </source>
</evidence>
<evidence type="ECO:0000256" key="3">
    <source>
        <dbReference type="ARBA" id="ARBA00022679"/>
    </source>
</evidence>
<dbReference type="REBASE" id="273429">
    <property type="entry name" value="MtuCNY010ORF24160P"/>
</dbReference>
<gene>
    <name evidence="6" type="ORF">CSH63_24160</name>
</gene>
<reference evidence="6 7" key="1">
    <citation type="submission" date="2017-10" db="EMBL/GenBank/DDBJ databases">
        <title>Integration of genomic and chemical information greatly accelerates assignment of the full stereostructure of myelolactone, a potent inhibitor of myeloma from a marine-derived Micromonospora.</title>
        <authorList>
            <person name="Kim M.C."/>
            <person name="Machado H."/>
            <person name="Jensen P.R."/>
            <person name="Fenical W."/>
        </authorList>
    </citation>
    <scope>NUCLEOTIDE SEQUENCE [LARGE SCALE GENOMIC DNA]</scope>
    <source>
        <strain evidence="6 7">CNY-010</strain>
    </source>
</reference>
<dbReference type="Gene3D" id="3.40.50.150">
    <property type="entry name" value="Vaccinia Virus protein VP39"/>
    <property type="match status" value="2"/>
</dbReference>
<dbReference type="GO" id="GO:0032259">
    <property type="term" value="P:methylation"/>
    <property type="evidence" value="ECO:0007669"/>
    <property type="project" value="UniProtKB-KW"/>
</dbReference>
<evidence type="ECO:0000313" key="6">
    <source>
        <dbReference type="EMBL" id="AYF30485.1"/>
    </source>
</evidence>
<sequence length="1837" mass="206549">MSRDYDSLTNRGEYLSAHYLAEDLDTDLRKGIFAVWTGREGDENDPRRTPRELIRGLRGSYLGEDGRRYFAAAAEADGDGPIRLATYDNPEWRKRLTEWHQEVLRALGFDPAPLELVLHRAGRDHTVTVALHTDEIIAIDCGWTGNADAALDPNGAGRLLHPLHVSGSEKYESGAALASWLFQSEIGGPGGTHPRFVLLLHGGVIILADRGTWAEGRYLAANLDTALERYDRTQTGELSTIAALFSRDMLRPGDNDPTRRIDVLLKNSSTNAVGVSKELRHGLQRSVEILANEVLLRMAEPGNNVRPEDIESPKLRFARELTRECLRYLYRVLFLLYAETRPELGILPTDDGSYESGYSMARLRELCALDEELVEEESRNGFHLYASLDLLFNKVNFGHRQYGTEPDDDLPGDDEATRKEKAERRSEDHGLRFEALRSTLLEPGAIRLIGTRTLDPRSDEDEDPRWLDLRPRNAALHQVLRLLTLKQGKKGERGGFVSYRNLGINQLGAVYEGLMSYTGIIADEELCEVAREGNPDEGSWLVPAHRQQDYPDETLVRYNEADARHGLRGVKKYAKGSFVYRLSGRERETSASYYTPESLTKVTVELALKERLDQERDADGNTIKTRAAELLSYRLCEPALGSGAFLNEAINQVAEEYLRRRQDELGRSIPSGQVLTEKQRVKAYIALHNAYGVDLNPTGVELAEVSLWLNTMHPGMLAPWFGLHLRRGNSLIGARRAIYAADDVCSTAKEWLKAKGTLAPTPLPMRDEYGNPQPLPADAVHQFLLPTPGWAAVAGNTEAKQLSTDQNKKLADWKKGILQRPTRSTSHLKADGTPKLVARTQQPQQEKPSQFTRLRDAARRVEFLWAAVVKRMDMSEQNIARRIPIWGAGADEPEYGFLHQQERSTPKEDVLRDLFEAVDTPYWRLKLVMDAWCALWFWPSDQAGLLDGTDEEYEVCGSITRDSLASLIDTTVPGTEPPAELPQQATSTAVAPSAPAARRMISRPMTLFPMDGDQTTLDELGWGLEPEPATVTQQPQKKPAKAPKSSTPALRRVIPLKNLDDWLDFLEAVLGTADVPQNSFLDAYDTLDKLKDFEKSLSGFLNMDTKPPEDRFPWLRVVRDIADRQGFLHWELEFALIFAERGGFDLQVGNPPWVRPRWDFDAVMAEYEPWFELADRPSESDKERRRRDLLTKPHIKAFVLDELTNNSAAVALLGAPQMYPLLAGTQPDLYRAFMCQIWAHMSRRGTAGMLHPDTHFAGEKEGPLRAAAYHRLRIHGDFVNSGQRFFPRPVGDTAHFGIHVYGREREISFAHLSWLVSADALRLSGDHDGSGDVPGIRFMNREFDERPHRSRVVTVNEEVLGVWRKLLDEEHRPISQARLLFPVSTAEASAIEALAIYPLRLGSLEPQISRGFDEAGAKKTRLIDYNRPDPKTGREHQPKSWDEIVLKGTQLSIATPVFKRHDANSNDPYGADLVSLPTDFVPDTAYVVVPGRKDAFRDAHDRWIDHVELARLRSDTEALDDARSLIAELENIPESDVDPEKIDTILIQRSRRPYVDFYRLAWRRQIAPNTERALYAAIIPPGPAHIHAVNTLTAPTSLQTSLVAGFWASLPLDYFLRVTGRSDLLGRSARIMPVADSAGHPLESPLLLRTLRLNCLTSTHAALWEQLYNPAWPESEEWAFEWLGIPPLAKVGRKWTSQTPLRTERDRRAALVEIDALVAVWLGMNAKALVAAYQGRFPVLQKYEAVTWFDADGWKLAGNARTIGQRQTKASWAEFEAYQNDKSEPKTVAPPEGFTPPFYKADRVAEMTAAHAVFQARLDAAIARGEWDPVARKAAKQ</sequence>
<dbReference type="InterPro" id="IPR050953">
    <property type="entry name" value="N4_N6_ade-DNA_methylase"/>
</dbReference>
<keyword evidence="2" id="KW-0489">Methyltransferase</keyword>
<dbReference type="InterPro" id="IPR029063">
    <property type="entry name" value="SAM-dependent_MTases_sf"/>
</dbReference>
<dbReference type="KEGG" id="mtua:CSH63_24160"/>
<proteinExistence type="predicted"/>
<evidence type="ECO:0000313" key="7">
    <source>
        <dbReference type="Proteomes" id="UP000267804"/>
    </source>
</evidence>
<dbReference type="GO" id="GO:0009007">
    <property type="term" value="F:site-specific DNA-methyltransferase (adenine-specific) activity"/>
    <property type="evidence" value="ECO:0007669"/>
    <property type="project" value="UniProtKB-EC"/>
</dbReference>